<reference evidence="1 2" key="1">
    <citation type="journal article" date="2023" name="ACS Omega">
        <title>Identification of the Neoaspergillic Acid Biosynthesis Gene Cluster by Establishing an In Vitro CRISPR-Ribonucleoprotein Genetic System in Aspergillus melleus.</title>
        <authorList>
            <person name="Yuan B."/>
            <person name="Grau M.F."/>
            <person name="Murata R.M."/>
            <person name="Torok T."/>
            <person name="Venkateswaran K."/>
            <person name="Stajich J.E."/>
            <person name="Wang C.C.C."/>
        </authorList>
    </citation>
    <scope>NUCLEOTIDE SEQUENCE [LARGE SCALE GENOMIC DNA]</scope>
    <source>
        <strain evidence="1 2">IMV 1140</strain>
    </source>
</reference>
<organism evidence="1 2">
    <name type="scientific">Aspergillus melleus</name>
    <dbReference type="NCBI Taxonomy" id="138277"/>
    <lineage>
        <taxon>Eukaryota</taxon>
        <taxon>Fungi</taxon>
        <taxon>Dikarya</taxon>
        <taxon>Ascomycota</taxon>
        <taxon>Pezizomycotina</taxon>
        <taxon>Eurotiomycetes</taxon>
        <taxon>Eurotiomycetidae</taxon>
        <taxon>Eurotiales</taxon>
        <taxon>Aspergillaceae</taxon>
        <taxon>Aspergillus</taxon>
        <taxon>Aspergillus subgen. Circumdati</taxon>
    </lineage>
</organism>
<sequence length="491" mass="55589">MLSDVSPSVALATLASLGVTIAALWLLFRLLFPKPDPLAPYPLLNGRRPGELSLKHAKQRFVVNGNQIIIDGFKLYPDGFRIQSDDGIALVLPPRYAESVGAEGALSVKMSLEMWLKPYIPGMEPYRFMNFQGHLLFRALRSKLSRALVSLFDPLAAEADVAIKTYCPNDSEWQSVVLKKVCSHLIAQCQSRAFVGQDMCRHPEWLHIMVNYSSDTFMTMMEMRLWPKKLLPLVHWFLPGCQKIRAHVRKGGQLLADEMNSRQGKADDRRTHAGKVEVEPEPYNDLIEWMDELAEGHPYDRVTAHLALPFLAVHNASMILNETILLICQSPQLMDDLRREIERVIPVHGWDKASLTHLELMDAVFKETIRLKSGLLFGMQRVAREDVVLKDGTFIPEGTYLNVASTHMRDNSVFPDGKEFNPYRYVKMRAEGQVHCAHLVATTVDHLGFGMGRHSCPGRFFAVDILKIVLCKLLLRYDIKPGEEDVKSSTM</sequence>
<evidence type="ECO:0000313" key="1">
    <source>
        <dbReference type="EMBL" id="KAK1147916.1"/>
    </source>
</evidence>
<evidence type="ECO:0000313" key="2">
    <source>
        <dbReference type="Proteomes" id="UP001177260"/>
    </source>
</evidence>
<accession>A0ACC3BBE1</accession>
<keyword evidence="2" id="KW-1185">Reference proteome</keyword>
<protein>
    <submittedName>
        <fullName evidence="1">Uncharacterized protein</fullName>
    </submittedName>
</protein>
<dbReference type="Proteomes" id="UP001177260">
    <property type="component" value="Unassembled WGS sequence"/>
</dbReference>
<comment type="caution">
    <text evidence="1">The sequence shown here is derived from an EMBL/GenBank/DDBJ whole genome shotgun (WGS) entry which is preliminary data.</text>
</comment>
<name>A0ACC3BBE1_9EURO</name>
<proteinExistence type="predicted"/>
<gene>
    <name evidence="1" type="ORF">N8T08_000432</name>
</gene>
<dbReference type="EMBL" id="JAOPJF010000010">
    <property type="protein sequence ID" value="KAK1147916.1"/>
    <property type="molecule type" value="Genomic_DNA"/>
</dbReference>